<dbReference type="PANTHER" id="PTHR10357:SF216">
    <property type="entry name" value="MALTOOLIGOSYL TREHALOSE SYNTHASE-RELATED"/>
    <property type="match status" value="1"/>
</dbReference>
<dbReference type="EMBL" id="JAPNKE010000002">
    <property type="protein sequence ID" value="MCY1013017.1"/>
    <property type="molecule type" value="Genomic_DNA"/>
</dbReference>
<dbReference type="GO" id="GO:0047470">
    <property type="term" value="F:(1,4)-alpha-D-glucan 1-alpha-D-glucosylmutase activity"/>
    <property type="evidence" value="ECO:0007669"/>
    <property type="project" value="TreeGrafter"/>
</dbReference>
<name>A0A9X3J1R9_9BACT</name>
<keyword evidence="3" id="KW-1185">Reference proteome</keyword>
<dbReference type="Proteomes" id="UP001150924">
    <property type="component" value="Unassembled WGS sequence"/>
</dbReference>
<reference evidence="2" key="1">
    <citation type="submission" date="2022-11" db="EMBL/GenBank/DDBJ databases">
        <title>Minimal conservation of predation-associated metabolite biosynthetic gene clusters underscores biosynthetic potential of Myxococcota including descriptions for ten novel species: Archangium lansinium sp. nov., Myxococcus landrumus sp. nov., Nannocystis bai.</title>
        <authorList>
            <person name="Ahearne A."/>
            <person name="Stevens C."/>
            <person name="Phillips K."/>
        </authorList>
    </citation>
    <scope>NUCLEOTIDE SEQUENCE</scope>
    <source>
        <strain evidence="2">Na p29</strain>
    </source>
</reference>
<dbReference type="CDD" id="cd11336">
    <property type="entry name" value="AmyAc_MTSase"/>
    <property type="match status" value="1"/>
</dbReference>
<dbReference type="RefSeq" id="WP_267776657.1">
    <property type="nucleotide sequence ID" value="NZ_JAPNKE010000002.1"/>
</dbReference>
<dbReference type="InterPro" id="IPR013797">
    <property type="entry name" value="Maltooligo_trehalose_synth_4"/>
</dbReference>
<sequence length="939" mass="104745">MTTPASTYRLQLHAGFDFRAAAAITDYLDALGVDAIYTSPYLHAERGSTHGYNVVDHGRLGPELGDEADYDAWTDGLRARGLGHVLDFVPNHMGIGSGENRWWNDVLESGEASIYEGWFDIEWAPPKVGMAGKVLLPILGRQFGEALEAGELKVVRDGGSFFVAYYERRLPAAIKSLPRIFQPALARLSLAADDPTLAELHSVLTAIDHLPGEASTPPEAREQRAREKEVIKRRLTALLAESEAIAAAVDAALQELAGAPGDPRSFDALEAFLNEQVYRLSFWRVATEEINYRRFFDVNELAAIKMEDPAVFSAAHALVLRKLAEGRITGLRLDHTDGLYDPAAYFETLQAEARAHAPADAQPLYLVIEKILEPGEALPRSWQVDGTTGYDFLGVVNGLWIRPDSGPRLTRFYHRFIATERDYDAIAHDSRLAILSASLSSEIHMLAHRLERIAQTRRRSRDFTRVSLTSAIVETIAAFPVYRTYVRPDGSRTASDDAYIDRALRRARRRRPDVDASVFEFLRDLLMLRNLPEEPCHRAEAVRFAMRFAQLTGPVIAKGVEDTALYRYNRLVCLNEVGCDPAIFGVSVDEFHAHNHRQREWFPRTMTTTATHDTKRGEDVRARLAVLSELPDEWRRAVSAWSRMSRPYRTRLDDDDLAPTANDAYLFYQTVVGALPLDELGEGDAVPPAFVDRVAAYMEKATREAKERTSWIANDPAYEAAVQKFVREMLAHPGFCGPVVALARKLSTYGAVNGLAQVCLRLASPGVPDTYQGGELWDFSLVDPDNRRPVDYERRRQALADIQARASDPRARARDLLANYLDGRIKLMVLHLGLAHRRRHRSLYLEGSYEPIAAGKHVVAFRRAHGDQELVCVVPRLAYTLTGGRQPWPLGAAWGEQSLALGPAAGWRDLLTGAEHRGADVRLADVFADLPVSLLVRVP</sequence>
<dbReference type="NCBIfam" id="TIGR02401">
    <property type="entry name" value="trehalose_TreY"/>
    <property type="match status" value="1"/>
</dbReference>
<dbReference type="GO" id="GO:0005992">
    <property type="term" value="P:trehalose biosynthetic process"/>
    <property type="evidence" value="ECO:0007669"/>
    <property type="project" value="TreeGrafter"/>
</dbReference>
<comment type="caution">
    <text evidence="2">The sequence shown here is derived from an EMBL/GenBank/DDBJ whole genome shotgun (WGS) entry which is preliminary data.</text>
</comment>
<dbReference type="GO" id="GO:0030980">
    <property type="term" value="P:alpha-glucan catabolic process"/>
    <property type="evidence" value="ECO:0007669"/>
    <property type="project" value="TreeGrafter"/>
</dbReference>
<evidence type="ECO:0000259" key="1">
    <source>
        <dbReference type="SMART" id="SM00642"/>
    </source>
</evidence>
<dbReference type="SUPFAM" id="SSF51445">
    <property type="entry name" value="(Trans)glycosidases"/>
    <property type="match status" value="1"/>
</dbReference>
<gene>
    <name evidence="2" type="primary">treY</name>
    <name evidence="2" type="ORF">OV079_47305</name>
</gene>
<dbReference type="InterPro" id="IPR017853">
    <property type="entry name" value="GH"/>
</dbReference>
<organism evidence="2 3">
    <name type="scientific">Nannocystis pusilla</name>
    <dbReference type="NCBI Taxonomy" id="889268"/>
    <lineage>
        <taxon>Bacteria</taxon>
        <taxon>Pseudomonadati</taxon>
        <taxon>Myxococcota</taxon>
        <taxon>Polyangia</taxon>
        <taxon>Nannocystales</taxon>
        <taxon>Nannocystaceae</taxon>
        <taxon>Nannocystis</taxon>
    </lineage>
</organism>
<protein>
    <submittedName>
        <fullName evidence="2">Malto-oligosyltrehalose synthase</fullName>
    </submittedName>
</protein>
<dbReference type="AlphaFoldDB" id="A0A9X3J1R9"/>
<dbReference type="InterPro" id="IPR006047">
    <property type="entry name" value="GH13_cat_dom"/>
</dbReference>
<evidence type="ECO:0000313" key="2">
    <source>
        <dbReference type="EMBL" id="MCY1013017.1"/>
    </source>
</evidence>
<dbReference type="Pfam" id="PF00128">
    <property type="entry name" value="Alpha-amylase"/>
    <property type="match status" value="1"/>
</dbReference>
<dbReference type="InterPro" id="IPR012767">
    <property type="entry name" value="Trehalose_TreY"/>
</dbReference>
<dbReference type="Gene3D" id="3.20.20.80">
    <property type="entry name" value="Glycosidases"/>
    <property type="match status" value="3"/>
</dbReference>
<proteinExistence type="predicted"/>
<accession>A0A9X3J1R9</accession>
<dbReference type="SMART" id="SM00642">
    <property type="entry name" value="Aamy"/>
    <property type="match status" value="1"/>
</dbReference>
<evidence type="ECO:0000313" key="3">
    <source>
        <dbReference type="Proteomes" id="UP001150924"/>
    </source>
</evidence>
<dbReference type="PANTHER" id="PTHR10357">
    <property type="entry name" value="ALPHA-AMYLASE FAMILY MEMBER"/>
    <property type="match status" value="1"/>
</dbReference>
<feature type="domain" description="Glycosyl hydrolase family 13 catalytic" evidence="1">
    <location>
        <begin position="1"/>
        <end position="461"/>
    </location>
</feature>
<dbReference type="Gene3D" id="1.10.10.470">
    <property type="entry name" value="Maltooligosyl trehalose synthase, domain 4"/>
    <property type="match status" value="1"/>
</dbReference>